<keyword evidence="2" id="KW-1185">Reference proteome</keyword>
<accession>F8L590</accession>
<name>F8L590_SIMNZ</name>
<reference key="1">
    <citation type="journal article" date="2011" name="Mol. Biol. Evol.">
        <title>Unity in variety -- the pan-genome of the Chlamydiae.</title>
        <authorList>
            <person name="Collingro A."/>
            <person name="Tischler P."/>
            <person name="Weinmaier T."/>
            <person name="Penz T."/>
            <person name="Heinz E."/>
            <person name="Brunham R.C."/>
            <person name="Read T.D."/>
            <person name="Bavoil P.M."/>
            <person name="Sachse K."/>
            <person name="Kahane S."/>
            <person name="Friedman M.G."/>
            <person name="Rattei T."/>
            <person name="Myers G.S.A."/>
            <person name="Horn M."/>
        </authorList>
    </citation>
    <scope>NUCLEOTIDE SEQUENCE</scope>
    <source>
        <strain>Z</strain>
    </source>
</reference>
<dbReference type="HOGENOM" id="CLU_2865406_0_0_0"/>
<protein>
    <submittedName>
        <fullName evidence="1">Uncharacterized protein</fullName>
    </submittedName>
</protein>
<dbReference type="AlphaFoldDB" id="F8L590"/>
<dbReference type="EMBL" id="FR872582">
    <property type="protein sequence ID" value="CCB87971.1"/>
    <property type="molecule type" value="Genomic_DNA"/>
</dbReference>
<evidence type="ECO:0000313" key="1">
    <source>
        <dbReference type="EMBL" id="CCB87971.1"/>
    </source>
</evidence>
<proteinExistence type="predicted"/>
<dbReference type="STRING" id="331113.SNE_A00930"/>
<dbReference type="KEGG" id="sng:SNE_A00930"/>
<evidence type="ECO:0000313" key="2">
    <source>
        <dbReference type="Proteomes" id="UP000000496"/>
    </source>
</evidence>
<dbReference type="Proteomes" id="UP000000496">
    <property type="component" value="Chromosome gsn.131"/>
</dbReference>
<organism evidence="1 2">
    <name type="scientific">Simkania negevensis (strain ATCC VR-1471 / DSM 27360 / Z)</name>
    <dbReference type="NCBI Taxonomy" id="331113"/>
    <lineage>
        <taxon>Bacteria</taxon>
        <taxon>Pseudomonadati</taxon>
        <taxon>Chlamydiota</taxon>
        <taxon>Chlamydiia</taxon>
        <taxon>Parachlamydiales</taxon>
        <taxon>Simkaniaceae</taxon>
        <taxon>Simkania</taxon>
    </lineage>
</organism>
<sequence length="58" mass="6748">MFLLAILRDFSLSSQTFCLEKDHLALPFAKNADNLKELSLENKQNPEFKVLRRFDGSF</sequence>
<reference evidence="1 2" key="2">
    <citation type="journal article" date="2011" name="Mol. Biol. Evol.">
        <title>Unity in variety--the pan-genome of the Chlamydiae.</title>
        <authorList>
            <person name="Collingro A."/>
            <person name="Tischler P."/>
            <person name="Weinmaier T."/>
            <person name="Penz T."/>
            <person name="Heinz E."/>
            <person name="Brunham R.C."/>
            <person name="Read T.D."/>
            <person name="Bavoil P.M."/>
            <person name="Sachse K."/>
            <person name="Kahane S."/>
            <person name="Friedman M.G."/>
            <person name="Rattei T."/>
            <person name="Myers G.S."/>
            <person name="Horn M."/>
        </authorList>
    </citation>
    <scope>NUCLEOTIDE SEQUENCE [LARGE SCALE GENOMIC DNA]</scope>
    <source>
        <strain evidence="2">ATCC VR-1471 / Z</strain>
    </source>
</reference>
<gene>
    <name evidence="1" type="ordered locus">SNE_A00930</name>
</gene>